<gene>
    <name evidence="1" type="ORF">DPMN_098995</name>
</gene>
<evidence type="ECO:0000313" key="2">
    <source>
        <dbReference type="Proteomes" id="UP000828390"/>
    </source>
</evidence>
<sequence length="54" mass="6372">MCIITCQKREQKGDYLMYGHLYQVLPCTSRPTLGEQEWETAPCSFSLTKKRWIC</sequence>
<dbReference type="AlphaFoldDB" id="A0A9D4LFQ0"/>
<accession>A0A9D4LFQ0</accession>
<dbReference type="EMBL" id="JAIWYP010000003">
    <property type="protein sequence ID" value="KAH3856407.1"/>
    <property type="molecule type" value="Genomic_DNA"/>
</dbReference>
<dbReference type="Proteomes" id="UP000828390">
    <property type="component" value="Unassembled WGS sequence"/>
</dbReference>
<name>A0A9D4LFQ0_DREPO</name>
<organism evidence="1 2">
    <name type="scientific">Dreissena polymorpha</name>
    <name type="common">Zebra mussel</name>
    <name type="synonym">Mytilus polymorpha</name>
    <dbReference type="NCBI Taxonomy" id="45954"/>
    <lineage>
        <taxon>Eukaryota</taxon>
        <taxon>Metazoa</taxon>
        <taxon>Spiralia</taxon>
        <taxon>Lophotrochozoa</taxon>
        <taxon>Mollusca</taxon>
        <taxon>Bivalvia</taxon>
        <taxon>Autobranchia</taxon>
        <taxon>Heteroconchia</taxon>
        <taxon>Euheterodonta</taxon>
        <taxon>Imparidentia</taxon>
        <taxon>Neoheterodontei</taxon>
        <taxon>Myida</taxon>
        <taxon>Dreissenoidea</taxon>
        <taxon>Dreissenidae</taxon>
        <taxon>Dreissena</taxon>
    </lineage>
</organism>
<proteinExistence type="predicted"/>
<comment type="caution">
    <text evidence="1">The sequence shown here is derived from an EMBL/GenBank/DDBJ whole genome shotgun (WGS) entry which is preliminary data.</text>
</comment>
<reference evidence="1" key="2">
    <citation type="submission" date="2020-11" db="EMBL/GenBank/DDBJ databases">
        <authorList>
            <person name="McCartney M.A."/>
            <person name="Auch B."/>
            <person name="Kono T."/>
            <person name="Mallez S."/>
            <person name="Becker A."/>
            <person name="Gohl D.M."/>
            <person name="Silverstein K.A.T."/>
            <person name="Koren S."/>
            <person name="Bechman K.B."/>
            <person name="Herman A."/>
            <person name="Abrahante J.E."/>
            <person name="Garbe J."/>
        </authorList>
    </citation>
    <scope>NUCLEOTIDE SEQUENCE</scope>
    <source>
        <strain evidence="1">Duluth1</strain>
        <tissue evidence="1">Whole animal</tissue>
    </source>
</reference>
<reference evidence="1" key="1">
    <citation type="journal article" date="2019" name="bioRxiv">
        <title>The Genome of the Zebra Mussel, Dreissena polymorpha: A Resource for Invasive Species Research.</title>
        <authorList>
            <person name="McCartney M.A."/>
            <person name="Auch B."/>
            <person name="Kono T."/>
            <person name="Mallez S."/>
            <person name="Zhang Y."/>
            <person name="Obille A."/>
            <person name="Becker A."/>
            <person name="Abrahante J.E."/>
            <person name="Garbe J."/>
            <person name="Badalamenti J.P."/>
            <person name="Herman A."/>
            <person name="Mangelson H."/>
            <person name="Liachko I."/>
            <person name="Sullivan S."/>
            <person name="Sone E.D."/>
            <person name="Koren S."/>
            <person name="Silverstein K.A.T."/>
            <person name="Beckman K.B."/>
            <person name="Gohl D.M."/>
        </authorList>
    </citation>
    <scope>NUCLEOTIDE SEQUENCE</scope>
    <source>
        <strain evidence="1">Duluth1</strain>
        <tissue evidence="1">Whole animal</tissue>
    </source>
</reference>
<protein>
    <submittedName>
        <fullName evidence="1">Uncharacterized protein</fullName>
    </submittedName>
</protein>
<keyword evidence="2" id="KW-1185">Reference proteome</keyword>
<evidence type="ECO:0000313" key="1">
    <source>
        <dbReference type="EMBL" id="KAH3856407.1"/>
    </source>
</evidence>